<accession>F0VIS5</accession>
<dbReference type="RefSeq" id="XP_003883668.1">
    <property type="nucleotide sequence ID" value="XM_003883619.1"/>
</dbReference>
<protein>
    <submittedName>
        <fullName evidence="1">Uncharacterized protein</fullName>
    </submittedName>
</protein>
<dbReference type="OrthoDB" id="329198at2759"/>
<reference evidence="2" key="1">
    <citation type="journal article" date="2012" name="PLoS Pathog.">
        <title>Comparative genomics of the apicomplexan parasites Toxoplasma gondii and Neospora caninum: Coccidia differing in host range and transmission strategy.</title>
        <authorList>
            <person name="Reid A.J."/>
            <person name="Vermont S.J."/>
            <person name="Cotton J.A."/>
            <person name="Harris D."/>
            <person name="Hill-Cawthorne G.A."/>
            <person name="Konen-Waisman S."/>
            <person name="Latham S.M."/>
            <person name="Mourier T."/>
            <person name="Norton R."/>
            <person name="Quail M.A."/>
            <person name="Sanders M."/>
            <person name="Shanmugam D."/>
            <person name="Sohal A."/>
            <person name="Wasmuth J.D."/>
            <person name="Brunk B."/>
            <person name="Grigg M.E."/>
            <person name="Howard J.C."/>
            <person name="Parkinson J."/>
            <person name="Roos D.S."/>
            <person name="Trees A.J."/>
            <person name="Berriman M."/>
            <person name="Pain A."/>
            <person name="Wastling J.M."/>
        </authorList>
    </citation>
    <scope>NUCLEOTIDE SEQUENCE [LARGE SCALE GENOMIC DNA]</scope>
    <source>
        <strain evidence="2">Liverpool</strain>
    </source>
</reference>
<proteinExistence type="predicted"/>
<dbReference type="EMBL" id="FR823390">
    <property type="protein sequence ID" value="CBZ53636.1"/>
    <property type="molecule type" value="Genomic_DNA"/>
</dbReference>
<dbReference type="GeneID" id="13443047"/>
<dbReference type="AlphaFoldDB" id="F0VIS5"/>
<organism evidence="1 2">
    <name type="scientific">Neospora caninum (strain Liverpool)</name>
    <dbReference type="NCBI Taxonomy" id="572307"/>
    <lineage>
        <taxon>Eukaryota</taxon>
        <taxon>Sar</taxon>
        <taxon>Alveolata</taxon>
        <taxon>Apicomplexa</taxon>
        <taxon>Conoidasida</taxon>
        <taxon>Coccidia</taxon>
        <taxon>Eucoccidiorida</taxon>
        <taxon>Eimeriorina</taxon>
        <taxon>Sarcocystidae</taxon>
        <taxon>Neospora</taxon>
    </lineage>
</organism>
<dbReference type="Proteomes" id="UP000007494">
    <property type="component" value="Chromosome VIII"/>
</dbReference>
<name>F0VIS5_NEOCL</name>
<evidence type="ECO:0000313" key="1">
    <source>
        <dbReference type="EMBL" id="CBZ53636.1"/>
    </source>
</evidence>
<dbReference type="VEuPathDB" id="ToxoDB:NCLIV_034230"/>
<dbReference type="InParanoid" id="F0VIS5"/>
<keyword evidence="2" id="KW-1185">Reference proteome</keyword>
<gene>
    <name evidence="1" type="ORF">NCLIV_034230</name>
</gene>
<sequence>MRPIRVSLTAQRTDVLPTAHANLSNSSPSDSPLHLLSPLSVCFPQVPCLSLLFAAPLSISLSLFAGLNEDLKYLLDANKYWRQADLDQRLALACGHPQISKGEMKAGCGRFMMEHYRTLKHELYRRYTPGYEEHEELLAVRDFCETLKACRPQQLTLHEHYARAAQRMVGEYEDKQSPYLAYQHKKMKERLLM</sequence>
<dbReference type="OMA" id="KHELYRR"/>
<dbReference type="eggNOG" id="ENOG502R07R">
    <property type="taxonomic scope" value="Eukaryota"/>
</dbReference>
<evidence type="ECO:0000313" key="2">
    <source>
        <dbReference type="Proteomes" id="UP000007494"/>
    </source>
</evidence>